<organism evidence="2 3">
    <name type="scientific">Halorussus gelatinilyticus</name>
    <dbReference type="NCBI Taxonomy" id="2937524"/>
    <lineage>
        <taxon>Archaea</taxon>
        <taxon>Methanobacteriati</taxon>
        <taxon>Methanobacteriota</taxon>
        <taxon>Stenosarchaea group</taxon>
        <taxon>Halobacteria</taxon>
        <taxon>Halobacteriales</taxon>
        <taxon>Haladaptataceae</taxon>
        <taxon>Halorussus</taxon>
    </lineage>
</organism>
<keyword evidence="3" id="KW-1185">Reference proteome</keyword>
<evidence type="ECO:0000313" key="2">
    <source>
        <dbReference type="EMBL" id="UPV99421.1"/>
    </source>
</evidence>
<protein>
    <submittedName>
        <fullName evidence="2">Uncharacterized protein</fullName>
    </submittedName>
</protein>
<proteinExistence type="predicted"/>
<accession>A0A8U0IGQ8</accession>
<dbReference type="AlphaFoldDB" id="A0A8U0IGQ8"/>
<dbReference type="EMBL" id="CP096658">
    <property type="protein sequence ID" value="UPV99421.1"/>
    <property type="molecule type" value="Genomic_DNA"/>
</dbReference>
<feature type="transmembrane region" description="Helical" evidence="1">
    <location>
        <begin position="52"/>
        <end position="71"/>
    </location>
</feature>
<name>A0A8U0IGQ8_9EURY</name>
<sequence length="101" mass="10315">MSSEMDSAPPKRSVVSSARDRIGLRNTVLLFAGVLAGYSLGIVGEGPIDVPVLGPIPATVLGGIGLALAFVTYRRNSCCNDCADDACGCSGECGDSCSYEP</sequence>
<evidence type="ECO:0000256" key="1">
    <source>
        <dbReference type="SAM" id="Phobius"/>
    </source>
</evidence>
<keyword evidence="1" id="KW-0812">Transmembrane</keyword>
<dbReference type="Proteomes" id="UP000830434">
    <property type="component" value="Chromosome"/>
</dbReference>
<dbReference type="RefSeq" id="WP_248653914.1">
    <property type="nucleotide sequence ID" value="NZ_CP096658.1"/>
</dbReference>
<evidence type="ECO:0000313" key="3">
    <source>
        <dbReference type="Proteomes" id="UP000830434"/>
    </source>
</evidence>
<keyword evidence="1" id="KW-0472">Membrane</keyword>
<gene>
    <name evidence="2" type="ORF">M0R88_12915</name>
</gene>
<reference evidence="2" key="1">
    <citation type="submission" date="2022-04" db="EMBL/GenBank/DDBJ databases">
        <title>Diverse halophilic archaea isolated from saline environments.</title>
        <authorList>
            <person name="Cui H.-L."/>
        </authorList>
    </citation>
    <scope>NUCLEOTIDE SEQUENCE</scope>
    <source>
        <strain evidence="2">XZYJT40</strain>
    </source>
</reference>
<dbReference type="GeneID" id="72190772"/>
<feature type="transmembrane region" description="Helical" evidence="1">
    <location>
        <begin position="22"/>
        <end position="40"/>
    </location>
</feature>
<keyword evidence="1" id="KW-1133">Transmembrane helix</keyword>
<dbReference type="KEGG" id="haxz:M0R88_12915"/>